<dbReference type="PRINTS" id="PR00035">
    <property type="entry name" value="HTHGNTR"/>
</dbReference>
<gene>
    <name evidence="5" type="ORF">CCGE525_30770</name>
</gene>
<keyword evidence="2" id="KW-0238">DNA-binding</keyword>
<dbReference type="Gene3D" id="1.10.10.10">
    <property type="entry name" value="Winged helix-like DNA-binding domain superfamily/Winged helix DNA-binding domain"/>
    <property type="match status" value="1"/>
</dbReference>
<evidence type="ECO:0000313" key="5">
    <source>
        <dbReference type="EMBL" id="AYG63085.1"/>
    </source>
</evidence>
<accession>A0A387G127</accession>
<dbReference type="InterPro" id="IPR000524">
    <property type="entry name" value="Tscrpt_reg_HTH_GntR"/>
</dbReference>
<feature type="domain" description="HTH gntR-type" evidence="4">
    <location>
        <begin position="12"/>
        <end position="80"/>
    </location>
</feature>
<dbReference type="SUPFAM" id="SSF46785">
    <property type="entry name" value="Winged helix' DNA-binding domain"/>
    <property type="match status" value="1"/>
</dbReference>
<dbReference type="Pfam" id="PF07729">
    <property type="entry name" value="FCD"/>
    <property type="match status" value="1"/>
</dbReference>
<evidence type="ECO:0000313" key="6">
    <source>
        <dbReference type="Proteomes" id="UP000282195"/>
    </source>
</evidence>
<evidence type="ECO:0000256" key="3">
    <source>
        <dbReference type="ARBA" id="ARBA00023163"/>
    </source>
</evidence>
<dbReference type="EMBL" id="CP032695">
    <property type="protein sequence ID" value="AYG63085.1"/>
    <property type="molecule type" value="Genomic_DNA"/>
</dbReference>
<dbReference type="GO" id="GO:0003677">
    <property type="term" value="F:DNA binding"/>
    <property type="evidence" value="ECO:0007669"/>
    <property type="project" value="UniProtKB-KW"/>
</dbReference>
<dbReference type="Proteomes" id="UP000282195">
    <property type="component" value="Plasmid pRCCGE525c"/>
</dbReference>
<protein>
    <submittedName>
        <fullName evidence="5">FadR family transcriptional regulator</fullName>
    </submittedName>
</protein>
<dbReference type="GO" id="GO:0003700">
    <property type="term" value="F:DNA-binding transcription factor activity"/>
    <property type="evidence" value="ECO:0007669"/>
    <property type="project" value="InterPro"/>
</dbReference>
<dbReference type="SUPFAM" id="SSF48008">
    <property type="entry name" value="GntR ligand-binding domain-like"/>
    <property type="match status" value="1"/>
</dbReference>
<sequence length="237" mass="26676">MTMETAEIEDKGSAVDHAVDAIRQLMRERNLGVGDALPSEIELAAMFNSSRNTVREAIRILKAYGIVESRQKVGAVITDRRQQALMELFSFALDISAESFLDIQGFRRLIEVNLSDLLFENIDNAGIARLEAINDAMKQAPELSDAAECDFKFHAELVSLADNRTLSQVYGILQPLLQRLMEAGKRSRDAVESSYDEHCDIIAALKKQDRIAYAYHMNRHLHAGLQFIEPSKEPRQI</sequence>
<evidence type="ECO:0000259" key="4">
    <source>
        <dbReference type="PROSITE" id="PS50949"/>
    </source>
</evidence>
<dbReference type="InterPro" id="IPR008920">
    <property type="entry name" value="TF_FadR/GntR_C"/>
</dbReference>
<keyword evidence="5" id="KW-0614">Plasmid</keyword>
<geneLocation type="plasmid" evidence="6">
    <name>prccge525c</name>
</geneLocation>
<keyword evidence="6" id="KW-1185">Reference proteome</keyword>
<dbReference type="Gene3D" id="1.20.120.530">
    <property type="entry name" value="GntR ligand-binding domain-like"/>
    <property type="match status" value="1"/>
</dbReference>
<keyword evidence="3" id="KW-0804">Transcription</keyword>
<reference evidence="5 6" key="1">
    <citation type="submission" date="2018-10" db="EMBL/GenBank/DDBJ databases">
        <title>Rhizobium etli, R. leguminosarum and a new Rhizobium genospecies from Phaseolus dumosus.</title>
        <authorList>
            <person name="Ramirez-Puebla S.T."/>
            <person name="Rogel-Hernandez M.A."/>
            <person name="Guerrero G."/>
            <person name="Ormeno-Orrillo E."/>
            <person name="Martinez-Romero J.C."/>
            <person name="Negrete-Yankelevich S."/>
            <person name="Martinez-Romero E."/>
        </authorList>
    </citation>
    <scope>NUCLEOTIDE SEQUENCE [LARGE SCALE GENOMIC DNA]</scope>
    <source>
        <strain evidence="5 6">CCGE525</strain>
        <plasmid evidence="6">prccge525c</plasmid>
    </source>
</reference>
<evidence type="ECO:0000256" key="2">
    <source>
        <dbReference type="ARBA" id="ARBA00023125"/>
    </source>
</evidence>
<dbReference type="InterPro" id="IPR036388">
    <property type="entry name" value="WH-like_DNA-bd_sf"/>
</dbReference>
<dbReference type="PANTHER" id="PTHR43537">
    <property type="entry name" value="TRANSCRIPTIONAL REGULATOR, GNTR FAMILY"/>
    <property type="match status" value="1"/>
</dbReference>
<name>A0A387G127_9HYPH</name>
<dbReference type="InterPro" id="IPR011711">
    <property type="entry name" value="GntR_C"/>
</dbReference>
<evidence type="ECO:0000256" key="1">
    <source>
        <dbReference type="ARBA" id="ARBA00023015"/>
    </source>
</evidence>
<dbReference type="OrthoDB" id="9028214at2"/>
<dbReference type="CDD" id="cd07377">
    <property type="entry name" value="WHTH_GntR"/>
    <property type="match status" value="1"/>
</dbReference>
<dbReference type="InterPro" id="IPR036390">
    <property type="entry name" value="WH_DNA-bd_sf"/>
</dbReference>
<dbReference type="SMART" id="SM00895">
    <property type="entry name" value="FCD"/>
    <property type="match status" value="1"/>
</dbReference>
<organism evidence="5 6">
    <name type="scientific">Rhizobium jaguaris</name>
    <dbReference type="NCBI Taxonomy" id="1312183"/>
    <lineage>
        <taxon>Bacteria</taxon>
        <taxon>Pseudomonadati</taxon>
        <taxon>Pseudomonadota</taxon>
        <taxon>Alphaproteobacteria</taxon>
        <taxon>Hyphomicrobiales</taxon>
        <taxon>Rhizobiaceae</taxon>
        <taxon>Rhizobium/Agrobacterium group</taxon>
        <taxon>Rhizobium</taxon>
    </lineage>
</organism>
<dbReference type="PANTHER" id="PTHR43537:SF5">
    <property type="entry name" value="UXU OPERON TRANSCRIPTIONAL REGULATOR"/>
    <property type="match status" value="1"/>
</dbReference>
<dbReference type="SMART" id="SM00345">
    <property type="entry name" value="HTH_GNTR"/>
    <property type="match status" value="1"/>
</dbReference>
<proteinExistence type="predicted"/>
<dbReference type="AlphaFoldDB" id="A0A387G127"/>
<dbReference type="KEGG" id="rjg:CCGE525_30770"/>
<dbReference type="Pfam" id="PF00392">
    <property type="entry name" value="GntR"/>
    <property type="match status" value="1"/>
</dbReference>
<dbReference type="PROSITE" id="PS50949">
    <property type="entry name" value="HTH_GNTR"/>
    <property type="match status" value="1"/>
</dbReference>
<keyword evidence="1" id="KW-0805">Transcription regulation</keyword>